<proteinExistence type="predicted"/>
<name>A0A067PMQ0_9AGAM</name>
<dbReference type="EMBL" id="KL197747">
    <property type="protein sequence ID" value="KDQ51601.1"/>
    <property type="molecule type" value="Genomic_DNA"/>
</dbReference>
<dbReference type="Proteomes" id="UP000027265">
    <property type="component" value="Unassembled WGS sequence"/>
</dbReference>
<dbReference type="AlphaFoldDB" id="A0A067PMQ0"/>
<keyword evidence="2" id="KW-1185">Reference proteome</keyword>
<evidence type="ECO:0000313" key="2">
    <source>
        <dbReference type="Proteomes" id="UP000027265"/>
    </source>
</evidence>
<reference evidence="2" key="1">
    <citation type="journal article" date="2014" name="Proc. Natl. Acad. Sci. U.S.A.">
        <title>Extensive sampling of basidiomycete genomes demonstrates inadequacy of the white-rot/brown-rot paradigm for wood decay fungi.</title>
        <authorList>
            <person name="Riley R."/>
            <person name="Salamov A.A."/>
            <person name="Brown D.W."/>
            <person name="Nagy L.G."/>
            <person name="Floudas D."/>
            <person name="Held B.W."/>
            <person name="Levasseur A."/>
            <person name="Lombard V."/>
            <person name="Morin E."/>
            <person name="Otillar R."/>
            <person name="Lindquist E.A."/>
            <person name="Sun H."/>
            <person name="LaButti K.M."/>
            <person name="Schmutz J."/>
            <person name="Jabbour D."/>
            <person name="Luo H."/>
            <person name="Baker S.E."/>
            <person name="Pisabarro A.G."/>
            <person name="Walton J.D."/>
            <person name="Blanchette R.A."/>
            <person name="Henrissat B."/>
            <person name="Martin F."/>
            <person name="Cullen D."/>
            <person name="Hibbett D.S."/>
            <person name="Grigoriev I.V."/>
        </authorList>
    </citation>
    <scope>NUCLEOTIDE SEQUENCE [LARGE SCALE GENOMIC DNA]</scope>
    <source>
        <strain evidence="2">MUCL 33604</strain>
    </source>
</reference>
<organism evidence="1 2">
    <name type="scientific">Jaapia argillacea MUCL 33604</name>
    <dbReference type="NCBI Taxonomy" id="933084"/>
    <lineage>
        <taxon>Eukaryota</taxon>
        <taxon>Fungi</taxon>
        <taxon>Dikarya</taxon>
        <taxon>Basidiomycota</taxon>
        <taxon>Agaricomycotina</taxon>
        <taxon>Agaricomycetes</taxon>
        <taxon>Agaricomycetidae</taxon>
        <taxon>Jaapiales</taxon>
        <taxon>Jaapiaceae</taxon>
        <taxon>Jaapia</taxon>
    </lineage>
</organism>
<dbReference type="OrthoDB" id="2964234at2759"/>
<dbReference type="InParanoid" id="A0A067PMQ0"/>
<accession>A0A067PMQ0</accession>
<evidence type="ECO:0000313" key="1">
    <source>
        <dbReference type="EMBL" id="KDQ51601.1"/>
    </source>
</evidence>
<dbReference type="HOGENOM" id="CLU_940305_0_0_1"/>
<evidence type="ECO:0008006" key="3">
    <source>
        <dbReference type="Google" id="ProtNLM"/>
    </source>
</evidence>
<gene>
    <name evidence="1" type="ORF">JAAARDRAFT_505908</name>
</gene>
<sequence>MTETVQQPLAENKSPRSALDSLRRLGSKQLPADPTQVFVETVATSLPDVVGTDRWNHLVNAAGLSACRVLNEQPNLNQYLLLAILEEIASSNIDETAINNLRRWFSECQAIDDSPIALAKNDHIRSELLSMLGHTMTQPNRKLLSALVADDVRIVARLQTSAICSLPAGTNCLEAEDIQHVLDMLQRILDSFKSSSQIYIELPLSVNSPFYIDFTQMTHRLLVKLSEASGHLPSSLFIRELTLREADPVHGGGFADVYTGMIGQQKVAIKRLRIHLIPKTQDRAKLIKILCREVLI</sequence>
<protein>
    <recommendedName>
        <fullName evidence="3">Protein kinase domain-containing protein</fullName>
    </recommendedName>
</protein>